<dbReference type="PANTHER" id="PTHR33713">
    <property type="entry name" value="ANTITOXIN YAFN-RELATED"/>
    <property type="match status" value="1"/>
</dbReference>
<comment type="function">
    <text evidence="2">Antitoxin component of a type II toxin-antitoxin (TA) system.</text>
</comment>
<sequence>MDAVTYTHARNNLAATMDKTIEDHEPVIITRQNGKAVVMMSLEDFQSWEETAYLLASPANARQLNRSMDEARTGKVRKVSAKEWDALRRG</sequence>
<dbReference type="InterPro" id="IPR036165">
    <property type="entry name" value="YefM-like_sf"/>
</dbReference>
<dbReference type="SUPFAM" id="SSF143120">
    <property type="entry name" value="YefM-like"/>
    <property type="match status" value="1"/>
</dbReference>
<evidence type="ECO:0000256" key="2">
    <source>
        <dbReference type="RuleBase" id="RU362080"/>
    </source>
</evidence>
<evidence type="ECO:0000313" key="4">
    <source>
        <dbReference type="Proteomes" id="UP000651050"/>
    </source>
</evidence>
<accession>A0A931H1M8</accession>
<dbReference type="InterPro" id="IPR051405">
    <property type="entry name" value="phD/YefM_antitoxin"/>
</dbReference>
<proteinExistence type="inferred from homology"/>
<dbReference type="Proteomes" id="UP000651050">
    <property type="component" value="Unassembled WGS sequence"/>
</dbReference>
<dbReference type="AlphaFoldDB" id="A0A931H1M8"/>
<comment type="caution">
    <text evidence="3">The sequence shown here is derived from an EMBL/GenBank/DDBJ whole genome shotgun (WGS) entry which is preliminary data.</text>
</comment>
<dbReference type="EMBL" id="JADWYS010000001">
    <property type="protein sequence ID" value="MBG9386890.1"/>
    <property type="molecule type" value="Genomic_DNA"/>
</dbReference>
<reference evidence="3" key="1">
    <citation type="submission" date="2020-11" db="EMBL/GenBank/DDBJ databases">
        <title>Bacterial whole genome sequence for Caenimonas sp. DR4.4.</title>
        <authorList>
            <person name="Le V."/>
            <person name="Ko S.-R."/>
            <person name="Ahn C.-Y."/>
            <person name="Oh H.-M."/>
        </authorList>
    </citation>
    <scope>NUCLEOTIDE SEQUENCE</scope>
    <source>
        <strain evidence="3">DR4.4</strain>
    </source>
</reference>
<comment type="similarity">
    <text evidence="1 2">Belongs to the phD/YefM antitoxin family.</text>
</comment>
<name>A0A931H1M8_9BURK</name>
<evidence type="ECO:0000313" key="3">
    <source>
        <dbReference type="EMBL" id="MBG9386890.1"/>
    </source>
</evidence>
<dbReference type="NCBIfam" id="TIGR01552">
    <property type="entry name" value="phd_fam"/>
    <property type="match status" value="1"/>
</dbReference>
<dbReference type="PANTHER" id="PTHR33713:SF6">
    <property type="entry name" value="ANTITOXIN YEFM"/>
    <property type="match status" value="1"/>
</dbReference>
<dbReference type="Gene3D" id="6.10.250.330">
    <property type="match status" value="1"/>
</dbReference>
<dbReference type="Gene3D" id="3.40.1620.10">
    <property type="entry name" value="YefM-like domain"/>
    <property type="match status" value="1"/>
</dbReference>
<dbReference type="Pfam" id="PF02604">
    <property type="entry name" value="PhdYeFM_antitox"/>
    <property type="match status" value="1"/>
</dbReference>
<dbReference type="InterPro" id="IPR006442">
    <property type="entry name" value="Antitoxin_Phd/YefM"/>
</dbReference>
<gene>
    <name evidence="3" type="ORF">I5803_02535</name>
</gene>
<keyword evidence="4" id="KW-1185">Reference proteome</keyword>
<protein>
    <recommendedName>
        <fullName evidence="2">Antitoxin</fullName>
    </recommendedName>
</protein>
<evidence type="ECO:0000256" key="1">
    <source>
        <dbReference type="ARBA" id="ARBA00009981"/>
    </source>
</evidence>
<organism evidence="3 4">
    <name type="scientific">Caenimonas aquaedulcis</name>
    <dbReference type="NCBI Taxonomy" id="2793270"/>
    <lineage>
        <taxon>Bacteria</taxon>
        <taxon>Pseudomonadati</taxon>
        <taxon>Pseudomonadota</taxon>
        <taxon>Betaproteobacteria</taxon>
        <taxon>Burkholderiales</taxon>
        <taxon>Comamonadaceae</taxon>
        <taxon>Caenimonas</taxon>
    </lineage>
</organism>
<dbReference type="RefSeq" id="WP_196984849.1">
    <property type="nucleotide sequence ID" value="NZ_JADWYS010000001.1"/>
</dbReference>